<evidence type="ECO:0000256" key="1">
    <source>
        <dbReference type="SAM" id="MobiDB-lite"/>
    </source>
</evidence>
<reference evidence="3 4" key="1">
    <citation type="submission" date="2016-11" db="EMBL/GenBank/DDBJ databases">
        <title>The genome of Nicotiana attenuata.</title>
        <authorList>
            <person name="Xu S."/>
            <person name="Brockmoeller T."/>
            <person name="Gaquerel E."/>
            <person name="Navarro A."/>
            <person name="Kuhl H."/>
            <person name="Gase K."/>
            <person name="Ling Z."/>
            <person name="Zhou W."/>
            <person name="Kreitzer C."/>
            <person name="Stanke M."/>
            <person name="Tang H."/>
            <person name="Lyons E."/>
            <person name="Pandey P."/>
            <person name="Pandey S.P."/>
            <person name="Timmermann B."/>
            <person name="Baldwin I.T."/>
        </authorList>
    </citation>
    <scope>NUCLEOTIDE SEQUENCE [LARGE SCALE GENOMIC DNA]</scope>
    <source>
        <strain evidence="4">cv. UT</strain>
        <strain evidence="3">UT</strain>
        <tissue evidence="3">Leaves</tissue>
    </source>
</reference>
<dbReference type="EMBL" id="MJEQ01022517">
    <property type="protein sequence ID" value="OIT08996.1"/>
    <property type="molecule type" value="Genomic_DNA"/>
</dbReference>
<feature type="compositionally biased region" description="Basic and acidic residues" evidence="1">
    <location>
        <begin position="113"/>
        <end position="136"/>
    </location>
</feature>
<dbReference type="EMBL" id="MJEQ01037193">
    <property type="protein sequence ID" value="OIS96717.1"/>
    <property type="molecule type" value="Genomic_DNA"/>
</dbReference>
<dbReference type="AlphaFoldDB" id="A0A1J6IXL4"/>
<comment type="caution">
    <text evidence="3">The sequence shown here is derived from an EMBL/GenBank/DDBJ whole genome shotgun (WGS) entry which is preliminary data.</text>
</comment>
<feature type="region of interest" description="Disordered" evidence="1">
    <location>
        <begin position="1"/>
        <end position="31"/>
    </location>
</feature>
<protein>
    <submittedName>
        <fullName evidence="3">Uncharacterized protein</fullName>
    </submittedName>
</protein>
<organism evidence="3 4">
    <name type="scientific">Nicotiana attenuata</name>
    <name type="common">Coyote tobacco</name>
    <dbReference type="NCBI Taxonomy" id="49451"/>
    <lineage>
        <taxon>Eukaryota</taxon>
        <taxon>Viridiplantae</taxon>
        <taxon>Streptophyta</taxon>
        <taxon>Embryophyta</taxon>
        <taxon>Tracheophyta</taxon>
        <taxon>Spermatophyta</taxon>
        <taxon>Magnoliopsida</taxon>
        <taxon>eudicotyledons</taxon>
        <taxon>Gunneridae</taxon>
        <taxon>Pentapetalae</taxon>
        <taxon>asterids</taxon>
        <taxon>lamiids</taxon>
        <taxon>Solanales</taxon>
        <taxon>Solanaceae</taxon>
        <taxon>Nicotianoideae</taxon>
        <taxon>Nicotianeae</taxon>
        <taxon>Nicotiana</taxon>
    </lineage>
</organism>
<feature type="region of interest" description="Disordered" evidence="1">
    <location>
        <begin position="108"/>
        <end position="193"/>
    </location>
</feature>
<proteinExistence type="predicted"/>
<evidence type="ECO:0000313" key="4">
    <source>
        <dbReference type="Proteomes" id="UP000187609"/>
    </source>
</evidence>
<evidence type="ECO:0000313" key="2">
    <source>
        <dbReference type="EMBL" id="OIS96717.1"/>
    </source>
</evidence>
<dbReference type="Gramene" id="OIT08996">
    <property type="protein sequence ID" value="OIT08996"/>
    <property type="gene ID" value="A4A49_43851"/>
</dbReference>
<feature type="compositionally biased region" description="Acidic residues" evidence="1">
    <location>
        <begin position="137"/>
        <end position="157"/>
    </location>
</feature>
<evidence type="ECO:0000313" key="3">
    <source>
        <dbReference type="EMBL" id="OIT08996.1"/>
    </source>
</evidence>
<name>A0A1J6IXL4_NICAT</name>
<accession>A0A1J6IXL4</accession>
<sequence length="193" mass="21506">MKQLELQALTPLHPVTHPHIQSSQELPSLPKVPKLVTGLVDYSDEDDSEGFENSEDSDDEALVKLIARLKEKRQAEEKSAPKRVKAGAMKAVLTLGAVNLRGMTPVTRGRSKVTLEKAMEESKKTNKEREGFRIIDESDVEEVDLVSEDNSDEEEKEEKEALLQEKGKKKVESSEATPKEKSAKKRKATVSDP</sequence>
<gene>
    <name evidence="3" type="ORF">A4A49_43851</name>
    <name evidence="2" type="ORF">A4A49_60716</name>
</gene>
<dbReference type="Proteomes" id="UP000187609">
    <property type="component" value="Unassembled WGS sequence"/>
</dbReference>
<dbReference type="Gramene" id="OIS96717">
    <property type="protein sequence ID" value="OIS96717"/>
    <property type="gene ID" value="A4A49_60716"/>
</dbReference>
<feature type="compositionally biased region" description="Basic residues" evidence="1">
    <location>
        <begin position="182"/>
        <end position="193"/>
    </location>
</feature>
<feature type="compositionally biased region" description="Basic and acidic residues" evidence="1">
    <location>
        <begin position="158"/>
        <end position="181"/>
    </location>
</feature>
<keyword evidence="4" id="KW-1185">Reference proteome</keyword>